<gene>
    <name evidence="2" type="ORF">C1I89_27700</name>
</gene>
<dbReference type="Pfam" id="PF08240">
    <property type="entry name" value="ADH_N"/>
    <property type="match status" value="1"/>
</dbReference>
<dbReference type="InterPro" id="IPR013149">
    <property type="entry name" value="ADH-like_C"/>
</dbReference>
<dbReference type="SUPFAM" id="SSF50129">
    <property type="entry name" value="GroES-like"/>
    <property type="match status" value="1"/>
</dbReference>
<protein>
    <submittedName>
        <fullName evidence="2">Alcohol dehydrogenase</fullName>
    </submittedName>
</protein>
<evidence type="ECO:0000259" key="1">
    <source>
        <dbReference type="SMART" id="SM00829"/>
    </source>
</evidence>
<dbReference type="Gene3D" id="3.40.50.720">
    <property type="entry name" value="NAD(P)-binding Rossmann-like Domain"/>
    <property type="match status" value="1"/>
</dbReference>
<evidence type="ECO:0000313" key="3">
    <source>
        <dbReference type="Proteomes" id="UP000235994"/>
    </source>
</evidence>
<dbReference type="SUPFAM" id="SSF51735">
    <property type="entry name" value="NAD(P)-binding Rossmann-fold domains"/>
    <property type="match status" value="1"/>
</dbReference>
<keyword evidence="3" id="KW-1185">Reference proteome</keyword>
<dbReference type="Gene3D" id="3.90.180.10">
    <property type="entry name" value="Medium-chain alcohol dehydrogenases, catalytic domain"/>
    <property type="match status" value="1"/>
</dbReference>
<name>A0A2N8KBG7_9BURK</name>
<evidence type="ECO:0000313" key="2">
    <source>
        <dbReference type="EMBL" id="PND30782.1"/>
    </source>
</evidence>
<dbReference type="InterPro" id="IPR052585">
    <property type="entry name" value="Lipid_raft_assoc_Zn_ADH"/>
</dbReference>
<dbReference type="SMART" id="SM00829">
    <property type="entry name" value="PKS_ER"/>
    <property type="match status" value="1"/>
</dbReference>
<dbReference type="Proteomes" id="UP000235994">
    <property type="component" value="Unassembled WGS sequence"/>
</dbReference>
<dbReference type="InterPro" id="IPR013154">
    <property type="entry name" value="ADH-like_N"/>
</dbReference>
<accession>A0A2N8KBG7</accession>
<dbReference type="InterPro" id="IPR036291">
    <property type="entry name" value="NAD(P)-bd_dom_sf"/>
</dbReference>
<dbReference type="Pfam" id="PF00107">
    <property type="entry name" value="ADH_zinc_N"/>
    <property type="match status" value="1"/>
</dbReference>
<dbReference type="InterPro" id="IPR020843">
    <property type="entry name" value="ER"/>
</dbReference>
<comment type="caution">
    <text evidence="2">The sequence shown here is derived from an EMBL/GenBank/DDBJ whole genome shotgun (WGS) entry which is preliminary data.</text>
</comment>
<dbReference type="AlphaFoldDB" id="A0A2N8KBG7"/>
<dbReference type="PANTHER" id="PTHR43482">
    <property type="entry name" value="PROTEIN AST1-RELATED"/>
    <property type="match status" value="1"/>
</dbReference>
<dbReference type="InterPro" id="IPR011032">
    <property type="entry name" value="GroES-like_sf"/>
</dbReference>
<sequence>MNTMQAWLLNQQQIRLGRKTRPSPTGATVLVKNRAIGLNPVDWKLIDGRLGRFDTDTIPGVDGMGVIAAVGDAASHLRVGTRVAYHTDLRKDGSFSEYTLVDARALLPVPGGLSDVAAAAFPCPVLTAWQALQKLPAIAGKTILLNGAGGAVGSAICQLLAQRGAKVYATASPRRHAFLAQAGVVQAVDYRDERWAERFAGMRFYAAFDTVSGDSARGLAAMLEYYGHLVCIQDRLDASPVAPFSSCISLHEIALAAQHGHGSDAQWSELVAAAAQLLQQVQQGKLVLPAIQTVAFEQLDTALARLKANNDGSKYVAVFA</sequence>
<dbReference type="GO" id="GO:0016491">
    <property type="term" value="F:oxidoreductase activity"/>
    <property type="evidence" value="ECO:0007669"/>
    <property type="project" value="InterPro"/>
</dbReference>
<dbReference type="EMBL" id="POQS01000008">
    <property type="protein sequence ID" value="PND30782.1"/>
    <property type="molecule type" value="Genomic_DNA"/>
</dbReference>
<reference evidence="2 3" key="1">
    <citation type="submission" date="2018-01" db="EMBL/GenBank/DDBJ databases">
        <title>The draft genome of an aniline degradation strain ANB-1.</title>
        <authorList>
            <person name="Zhang L."/>
            <person name="Jiang J."/>
        </authorList>
    </citation>
    <scope>NUCLEOTIDE SEQUENCE [LARGE SCALE GENOMIC DNA]</scope>
    <source>
        <strain evidence="2 3">ANB-1</strain>
    </source>
</reference>
<organism evidence="2 3">
    <name type="scientific">Achromobacter pulmonis</name>
    <dbReference type="NCBI Taxonomy" id="1389932"/>
    <lineage>
        <taxon>Bacteria</taxon>
        <taxon>Pseudomonadati</taxon>
        <taxon>Pseudomonadota</taxon>
        <taxon>Betaproteobacteria</taxon>
        <taxon>Burkholderiales</taxon>
        <taxon>Alcaligenaceae</taxon>
        <taxon>Achromobacter</taxon>
    </lineage>
</organism>
<dbReference type="PANTHER" id="PTHR43482:SF1">
    <property type="entry name" value="PROTEIN AST1-RELATED"/>
    <property type="match status" value="1"/>
</dbReference>
<feature type="domain" description="Enoyl reductase (ER)" evidence="1">
    <location>
        <begin position="10"/>
        <end position="317"/>
    </location>
</feature>
<proteinExistence type="predicted"/>
<dbReference type="RefSeq" id="WP_102775584.1">
    <property type="nucleotide sequence ID" value="NZ_POQS01000008.1"/>
</dbReference>